<keyword evidence="3" id="KW-1185">Reference proteome</keyword>
<reference evidence="2" key="5">
    <citation type="submission" date="2018-04" db="UniProtKB">
        <authorList>
            <consortium name="EnsemblFungi"/>
        </authorList>
    </citation>
    <scope>IDENTIFICATION</scope>
    <source>
        <strain evidence="2">R3-111a-1</strain>
    </source>
</reference>
<sequence>MVIEFVGFCACVRRGTVGPSQGPSRYLLFGLTFCILGLRSGARRGWEGRVGIGLCYGVRPKAVRGNYDKAKGRLGLKFYSAKPDVHQNPANTATYRTERSEGSQFTYENPNIFA</sequence>
<proteinExistence type="predicted"/>
<organism evidence="1">
    <name type="scientific">Gaeumannomyces tritici (strain R3-111a-1)</name>
    <name type="common">Wheat and barley take-all root rot fungus</name>
    <name type="synonym">Gaeumannomyces graminis var. tritici</name>
    <dbReference type="NCBI Taxonomy" id="644352"/>
    <lineage>
        <taxon>Eukaryota</taxon>
        <taxon>Fungi</taxon>
        <taxon>Dikarya</taxon>
        <taxon>Ascomycota</taxon>
        <taxon>Pezizomycotina</taxon>
        <taxon>Sordariomycetes</taxon>
        <taxon>Sordariomycetidae</taxon>
        <taxon>Magnaporthales</taxon>
        <taxon>Magnaporthaceae</taxon>
        <taxon>Gaeumannomyces</taxon>
    </lineage>
</organism>
<dbReference type="AlphaFoldDB" id="J3NU58"/>
<dbReference type="EnsemblFungi" id="EJT79729">
    <property type="protein sequence ID" value="EJT79729"/>
    <property type="gene ID" value="GGTG_04813"/>
</dbReference>
<dbReference type="HOGENOM" id="CLU_2121247_0_0_1"/>
<name>J3NU58_GAET3</name>
<dbReference type="Proteomes" id="UP000006039">
    <property type="component" value="Unassembled WGS sequence"/>
</dbReference>
<reference evidence="3" key="1">
    <citation type="submission" date="2010-07" db="EMBL/GenBank/DDBJ databases">
        <title>The genome sequence of Gaeumannomyces graminis var. tritici strain R3-111a-1.</title>
        <authorList>
            <consortium name="The Broad Institute Genome Sequencing Platform"/>
            <person name="Ma L.-J."/>
            <person name="Dead R."/>
            <person name="Young S."/>
            <person name="Zeng Q."/>
            <person name="Koehrsen M."/>
            <person name="Alvarado L."/>
            <person name="Berlin A."/>
            <person name="Chapman S.B."/>
            <person name="Chen Z."/>
            <person name="Freedman E."/>
            <person name="Gellesch M."/>
            <person name="Goldberg J."/>
            <person name="Griggs A."/>
            <person name="Gujja S."/>
            <person name="Heilman E.R."/>
            <person name="Heiman D."/>
            <person name="Hepburn T."/>
            <person name="Howarth C."/>
            <person name="Jen D."/>
            <person name="Larson L."/>
            <person name="Mehta T."/>
            <person name="Neiman D."/>
            <person name="Pearson M."/>
            <person name="Roberts A."/>
            <person name="Saif S."/>
            <person name="Shea T."/>
            <person name="Shenoy N."/>
            <person name="Sisk P."/>
            <person name="Stolte C."/>
            <person name="Sykes S."/>
            <person name="Walk T."/>
            <person name="White J."/>
            <person name="Yandava C."/>
            <person name="Haas B."/>
            <person name="Nusbaum C."/>
            <person name="Birren B."/>
        </authorList>
    </citation>
    <scope>NUCLEOTIDE SEQUENCE [LARGE SCALE GENOMIC DNA]</scope>
    <source>
        <strain evidence="3">R3-111a-1</strain>
    </source>
</reference>
<evidence type="ECO:0000313" key="2">
    <source>
        <dbReference type="EnsemblFungi" id="EJT79729"/>
    </source>
</evidence>
<reference evidence="2" key="4">
    <citation type="journal article" date="2015" name="G3 (Bethesda)">
        <title>Genome sequences of three phytopathogenic species of the Magnaporthaceae family of fungi.</title>
        <authorList>
            <person name="Okagaki L.H."/>
            <person name="Nunes C.C."/>
            <person name="Sailsbery J."/>
            <person name="Clay B."/>
            <person name="Brown D."/>
            <person name="John T."/>
            <person name="Oh Y."/>
            <person name="Young N."/>
            <person name="Fitzgerald M."/>
            <person name="Haas B.J."/>
            <person name="Zeng Q."/>
            <person name="Young S."/>
            <person name="Adiconis X."/>
            <person name="Fan L."/>
            <person name="Levin J.Z."/>
            <person name="Mitchell T.K."/>
            <person name="Okubara P.A."/>
            <person name="Farman M.L."/>
            <person name="Kohn L.M."/>
            <person name="Birren B."/>
            <person name="Ma L.-J."/>
            <person name="Dean R.A."/>
        </authorList>
    </citation>
    <scope>NUCLEOTIDE SEQUENCE</scope>
    <source>
        <strain evidence="2">R3-111a-1</strain>
    </source>
</reference>
<reference evidence="1" key="3">
    <citation type="submission" date="2010-09" db="EMBL/GenBank/DDBJ databases">
        <title>Annotation of Gaeumannomyces graminis var. tritici R3-111a-1.</title>
        <authorList>
            <consortium name="The Broad Institute Genome Sequencing Platform"/>
            <person name="Ma L.-J."/>
            <person name="Dead R."/>
            <person name="Young S.K."/>
            <person name="Zeng Q."/>
            <person name="Gargeya S."/>
            <person name="Fitzgerald M."/>
            <person name="Haas B."/>
            <person name="Abouelleil A."/>
            <person name="Alvarado L."/>
            <person name="Arachchi H.M."/>
            <person name="Berlin A."/>
            <person name="Brown A."/>
            <person name="Chapman S.B."/>
            <person name="Chen Z."/>
            <person name="Dunbar C."/>
            <person name="Freedman E."/>
            <person name="Gearin G."/>
            <person name="Gellesch M."/>
            <person name="Goldberg J."/>
            <person name="Griggs A."/>
            <person name="Gujja S."/>
            <person name="Heiman D."/>
            <person name="Howarth C."/>
            <person name="Larson L."/>
            <person name="Lui A."/>
            <person name="MacDonald P.J.P."/>
            <person name="Mehta T."/>
            <person name="Montmayeur A."/>
            <person name="Murphy C."/>
            <person name="Neiman D."/>
            <person name="Pearson M."/>
            <person name="Priest M."/>
            <person name="Roberts A."/>
            <person name="Saif S."/>
            <person name="Shea T."/>
            <person name="Shenoy N."/>
            <person name="Sisk P."/>
            <person name="Stolte C."/>
            <person name="Sykes S."/>
            <person name="Yandava C."/>
            <person name="Wortman J."/>
            <person name="Nusbaum C."/>
            <person name="Birren B."/>
        </authorList>
    </citation>
    <scope>NUCLEOTIDE SEQUENCE</scope>
    <source>
        <strain evidence="1">R3-111a-1</strain>
    </source>
</reference>
<evidence type="ECO:0000313" key="3">
    <source>
        <dbReference type="Proteomes" id="UP000006039"/>
    </source>
</evidence>
<accession>J3NU58</accession>
<dbReference type="GeneID" id="20345271"/>
<evidence type="ECO:0000313" key="1">
    <source>
        <dbReference type="EMBL" id="EJT79729.1"/>
    </source>
</evidence>
<reference evidence="1" key="2">
    <citation type="submission" date="2010-07" db="EMBL/GenBank/DDBJ databases">
        <authorList>
            <consortium name="The Broad Institute Genome Sequencing Platform"/>
            <consortium name="Broad Institute Genome Sequencing Center for Infectious Disease"/>
            <person name="Ma L.-J."/>
            <person name="Dead R."/>
            <person name="Young S."/>
            <person name="Zeng Q."/>
            <person name="Koehrsen M."/>
            <person name="Alvarado L."/>
            <person name="Berlin A."/>
            <person name="Chapman S.B."/>
            <person name="Chen Z."/>
            <person name="Freedman E."/>
            <person name="Gellesch M."/>
            <person name="Goldberg J."/>
            <person name="Griggs A."/>
            <person name="Gujja S."/>
            <person name="Heilman E.R."/>
            <person name="Heiman D."/>
            <person name="Hepburn T."/>
            <person name="Howarth C."/>
            <person name="Jen D."/>
            <person name="Larson L."/>
            <person name="Mehta T."/>
            <person name="Neiman D."/>
            <person name="Pearson M."/>
            <person name="Roberts A."/>
            <person name="Saif S."/>
            <person name="Shea T."/>
            <person name="Shenoy N."/>
            <person name="Sisk P."/>
            <person name="Stolte C."/>
            <person name="Sykes S."/>
            <person name="Walk T."/>
            <person name="White J."/>
            <person name="Yandava C."/>
            <person name="Haas B."/>
            <person name="Nusbaum C."/>
            <person name="Birren B."/>
        </authorList>
    </citation>
    <scope>NUCLEOTIDE SEQUENCE</scope>
    <source>
        <strain evidence="1">R3-111a-1</strain>
    </source>
</reference>
<dbReference type="VEuPathDB" id="FungiDB:GGTG_04813"/>
<protein>
    <submittedName>
        <fullName evidence="1 2">Uncharacterized protein</fullName>
    </submittedName>
</protein>
<dbReference type="EMBL" id="GL385396">
    <property type="protein sequence ID" value="EJT79729.1"/>
    <property type="molecule type" value="Genomic_DNA"/>
</dbReference>
<gene>
    <name evidence="2" type="primary">20345271</name>
    <name evidence="1" type="ORF">GGTG_04813</name>
</gene>
<dbReference type="RefSeq" id="XP_009220874.1">
    <property type="nucleotide sequence ID" value="XM_009222610.1"/>
</dbReference>